<feature type="compositionally biased region" description="Low complexity" evidence="1">
    <location>
        <begin position="159"/>
        <end position="169"/>
    </location>
</feature>
<dbReference type="Pfam" id="PF02575">
    <property type="entry name" value="YbaB_DNA_bd"/>
    <property type="match status" value="1"/>
</dbReference>
<organism evidence="2 3">
    <name type="scientific">Saccharopolyspora erythraea</name>
    <name type="common">Streptomyces erythraeus</name>
    <dbReference type="NCBI Taxonomy" id="1836"/>
    <lineage>
        <taxon>Bacteria</taxon>
        <taxon>Bacillati</taxon>
        <taxon>Actinomycetota</taxon>
        <taxon>Actinomycetes</taxon>
        <taxon>Pseudonocardiales</taxon>
        <taxon>Pseudonocardiaceae</taxon>
        <taxon>Saccharopolyspora</taxon>
    </lineage>
</organism>
<name>A0ABN1C1N2_SACER</name>
<feature type="compositionally biased region" description="Basic and acidic residues" evidence="1">
    <location>
        <begin position="8"/>
        <end position="21"/>
    </location>
</feature>
<dbReference type="EMBL" id="BAAAGS010000002">
    <property type="protein sequence ID" value="GAA0509954.1"/>
    <property type="molecule type" value="Genomic_DNA"/>
</dbReference>
<evidence type="ECO:0000313" key="3">
    <source>
        <dbReference type="Proteomes" id="UP001500729"/>
    </source>
</evidence>
<reference evidence="2 3" key="1">
    <citation type="journal article" date="2019" name="Int. J. Syst. Evol. Microbiol.">
        <title>The Global Catalogue of Microorganisms (GCM) 10K type strain sequencing project: providing services to taxonomists for standard genome sequencing and annotation.</title>
        <authorList>
            <consortium name="The Broad Institute Genomics Platform"/>
            <consortium name="The Broad Institute Genome Sequencing Center for Infectious Disease"/>
            <person name="Wu L."/>
            <person name="Ma J."/>
        </authorList>
    </citation>
    <scope>NUCLEOTIDE SEQUENCE [LARGE SCALE GENOMIC DNA]</scope>
    <source>
        <strain evidence="2 3">JCM 10303</strain>
    </source>
</reference>
<feature type="region of interest" description="Disordered" evidence="1">
    <location>
        <begin position="1"/>
        <end position="27"/>
    </location>
</feature>
<dbReference type="InterPro" id="IPR004401">
    <property type="entry name" value="YbaB/EbfC"/>
</dbReference>
<sequence length="199" mass="21775">MQAVSARDGSDPAARRQDLENRNAALRGQIDGMLSDLRRRTAEIQQKQAEAASRTHEVSSEDGMATATVDASGTLQRLELSPKAFERSTPDRLARTITSLIREATGTAQQALQSEFAGLAETPDLPSIVDGAPMLQDFFSNSPLFTPPDPQAEREERAAAGSSQAAPSRPASPPQVRTAPEDDYDDDFDSFMDDRRRRW</sequence>
<keyword evidence="3" id="KW-1185">Reference proteome</keyword>
<dbReference type="SUPFAM" id="SSF82607">
    <property type="entry name" value="YbaB-like"/>
    <property type="match status" value="1"/>
</dbReference>
<accession>A0ABN1C1N2</accession>
<dbReference type="InterPro" id="IPR036894">
    <property type="entry name" value="YbaB-like_sf"/>
</dbReference>
<evidence type="ECO:0000313" key="2">
    <source>
        <dbReference type="EMBL" id="GAA0509954.1"/>
    </source>
</evidence>
<evidence type="ECO:0000256" key="1">
    <source>
        <dbReference type="SAM" id="MobiDB-lite"/>
    </source>
</evidence>
<dbReference type="Proteomes" id="UP001500729">
    <property type="component" value="Unassembled WGS sequence"/>
</dbReference>
<comment type="caution">
    <text evidence="2">The sequence shown here is derived from an EMBL/GenBank/DDBJ whole genome shotgun (WGS) entry which is preliminary data.</text>
</comment>
<protein>
    <recommendedName>
        <fullName evidence="4">DNA-binding protein YbaB</fullName>
    </recommendedName>
</protein>
<feature type="region of interest" description="Disordered" evidence="1">
    <location>
        <begin position="43"/>
        <end position="65"/>
    </location>
</feature>
<feature type="region of interest" description="Disordered" evidence="1">
    <location>
        <begin position="139"/>
        <end position="199"/>
    </location>
</feature>
<feature type="compositionally biased region" description="Acidic residues" evidence="1">
    <location>
        <begin position="181"/>
        <end position="191"/>
    </location>
</feature>
<proteinExistence type="predicted"/>
<evidence type="ECO:0008006" key="4">
    <source>
        <dbReference type="Google" id="ProtNLM"/>
    </source>
</evidence>
<gene>
    <name evidence="2" type="ORF">GCM10009533_06000</name>
</gene>
<dbReference type="Gene3D" id="3.30.1310.10">
    <property type="entry name" value="Nucleoid-associated protein YbaB-like domain"/>
    <property type="match status" value="1"/>
</dbReference>